<evidence type="ECO:0000313" key="1">
    <source>
        <dbReference type="EMBL" id="GAA1796549.1"/>
    </source>
</evidence>
<accession>A0ABN2LQ54</accession>
<organism evidence="1 2">
    <name type="scientific">Nostocoides veronense</name>
    <dbReference type="NCBI Taxonomy" id="330836"/>
    <lineage>
        <taxon>Bacteria</taxon>
        <taxon>Bacillati</taxon>
        <taxon>Actinomycetota</taxon>
        <taxon>Actinomycetes</taxon>
        <taxon>Micrococcales</taxon>
        <taxon>Intrasporangiaceae</taxon>
        <taxon>Nostocoides</taxon>
    </lineage>
</organism>
<comment type="caution">
    <text evidence="1">The sequence shown here is derived from an EMBL/GenBank/DDBJ whole genome shotgun (WGS) entry which is preliminary data.</text>
</comment>
<keyword evidence="2" id="KW-1185">Reference proteome</keyword>
<sequence>MTGRPRMRSFKRFWAAVAVGAKTRTCRTRPSRSVVDLADPEPQLAADAEPARTAALAAQVIQGLGADAELGGQLREGEDGAQCRRGARCGLHTDQVHQA</sequence>
<dbReference type="EMBL" id="BAAAPO010000033">
    <property type="protein sequence ID" value="GAA1796549.1"/>
    <property type="molecule type" value="Genomic_DNA"/>
</dbReference>
<proteinExistence type="predicted"/>
<dbReference type="Proteomes" id="UP001499938">
    <property type="component" value="Unassembled WGS sequence"/>
</dbReference>
<reference evidence="1 2" key="1">
    <citation type="journal article" date="2019" name="Int. J. Syst. Evol. Microbiol.">
        <title>The Global Catalogue of Microorganisms (GCM) 10K type strain sequencing project: providing services to taxonomists for standard genome sequencing and annotation.</title>
        <authorList>
            <consortium name="The Broad Institute Genomics Platform"/>
            <consortium name="The Broad Institute Genome Sequencing Center for Infectious Disease"/>
            <person name="Wu L."/>
            <person name="Ma J."/>
        </authorList>
    </citation>
    <scope>NUCLEOTIDE SEQUENCE [LARGE SCALE GENOMIC DNA]</scope>
    <source>
        <strain evidence="1 2">JCM 15592</strain>
    </source>
</reference>
<gene>
    <name evidence="1" type="ORF">GCM10009811_20980</name>
</gene>
<evidence type="ECO:0000313" key="2">
    <source>
        <dbReference type="Proteomes" id="UP001499938"/>
    </source>
</evidence>
<name>A0ABN2LQ54_9MICO</name>
<protein>
    <submittedName>
        <fullName evidence="1">Uncharacterized protein</fullName>
    </submittedName>
</protein>